<gene>
    <name evidence="1" type="ORF">RB614_23275</name>
</gene>
<keyword evidence="2" id="KW-1185">Reference proteome</keyword>
<name>A0ABU0ZK80_9ACTN</name>
<comment type="caution">
    <text evidence="1">The sequence shown here is derived from an EMBL/GenBank/DDBJ whole genome shotgun (WGS) entry which is preliminary data.</text>
</comment>
<reference evidence="1 2" key="1">
    <citation type="submission" date="2023-08" db="EMBL/GenBank/DDBJ databases">
        <title>Phytohabitans sansha sp. nov., isolated from marine sediment.</title>
        <authorList>
            <person name="Zhao Y."/>
            <person name="Yi K."/>
        </authorList>
    </citation>
    <scope>NUCLEOTIDE SEQUENCE [LARGE SCALE GENOMIC DNA]</scope>
    <source>
        <strain evidence="1 2">ZYX-F-186</strain>
    </source>
</reference>
<dbReference type="Proteomes" id="UP001230908">
    <property type="component" value="Unassembled WGS sequence"/>
</dbReference>
<evidence type="ECO:0000313" key="1">
    <source>
        <dbReference type="EMBL" id="MDQ7907444.1"/>
    </source>
</evidence>
<proteinExistence type="predicted"/>
<evidence type="ECO:0000313" key="2">
    <source>
        <dbReference type="Proteomes" id="UP001230908"/>
    </source>
</evidence>
<evidence type="ECO:0008006" key="3">
    <source>
        <dbReference type="Google" id="ProtNLM"/>
    </source>
</evidence>
<dbReference type="RefSeq" id="WP_308714722.1">
    <property type="nucleotide sequence ID" value="NZ_JAVHUY010000022.1"/>
</dbReference>
<protein>
    <recommendedName>
        <fullName evidence="3">DUF3558 domain-containing protein</fullName>
    </recommendedName>
</protein>
<organism evidence="1 2">
    <name type="scientific">Phytohabitans maris</name>
    <dbReference type="NCBI Taxonomy" id="3071409"/>
    <lineage>
        <taxon>Bacteria</taxon>
        <taxon>Bacillati</taxon>
        <taxon>Actinomycetota</taxon>
        <taxon>Actinomycetes</taxon>
        <taxon>Micromonosporales</taxon>
        <taxon>Micromonosporaceae</taxon>
    </lineage>
</organism>
<sequence>MELPVGGDLSTAVPACPFTAEKVSQLVGQPMVDEENCLFGDGKGIASVTITTSSQLAGSGTYDHKRESAGKRYGHVTDVHKGDKAYVAVGDTEAEAVMIREDGSYTLTLSSFSFDKAKYEQTLHAMLDGIPA</sequence>
<accession>A0ABU0ZK80</accession>
<dbReference type="EMBL" id="JAVHUY010000022">
    <property type="protein sequence ID" value="MDQ7907444.1"/>
    <property type="molecule type" value="Genomic_DNA"/>
</dbReference>